<feature type="compositionally biased region" description="Polar residues" evidence="1">
    <location>
        <begin position="40"/>
        <end position="51"/>
    </location>
</feature>
<keyword evidence="3" id="KW-1185">Reference proteome</keyword>
<feature type="region of interest" description="Disordered" evidence="1">
    <location>
        <begin position="33"/>
        <end position="97"/>
    </location>
</feature>
<organism evidence="2 3">
    <name type="scientific">Stieleria magnilauensis</name>
    <dbReference type="NCBI Taxonomy" id="2527963"/>
    <lineage>
        <taxon>Bacteria</taxon>
        <taxon>Pseudomonadati</taxon>
        <taxon>Planctomycetota</taxon>
        <taxon>Planctomycetia</taxon>
        <taxon>Pirellulales</taxon>
        <taxon>Pirellulaceae</taxon>
        <taxon>Stieleria</taxon>
    </lineage>
</organism>
<sequence length="97" mass="10978">MAIALLNSRYQAKKVGEKNDRLQRQHEEAFFGAEGRLKCANQNRDGANQQGGDDRKDKPLKKIDDSPRNVNDSGVHEREDTGNSNRGYVEVQPEPNR</sequence>
<feature type="compositionally biased region" description="Basic and acidic residues" evidence="1">
    <location>
        <begin position="52"/>
        <end position="67"/>
    </location>
</feature>
<gene>
    <name evidence="2" type="ORF">TBK1r_78230</name>
</gene>
<protein>
    <submittedName>
        <fullName evidence="2">Uncharacterized protein</fullName>
    </submittedName>
</protein>
<accession>A0ABX5Y3C0</accession>
<evidence type="ECO:0000313" key="3">
    <source>
        <dbReference type="Proteomes" id="UP000318081"/>
    </source>
</evidence>
<dbReference type="EMBL" id="CP036432">
    <property type="protein sequence ID" value="QDV88788.1"/>
    <property type="molecule type" value="Genomic_DNA"/>
</dbReference>
<evidence type="ECO:0000256" key="1">
    <source>
        <dbReference type="SAM" id="MobiDB-lite"/>
    </source>
</evidence>
<name>A0ABX5Y3C0_9BACT</name>
<evidence type="ECO:0000313" key="2">
    <source>
        <dbReference type="EMBL" id="QDV88788.1"/>
    </source>
</evidence>
<reference evidence="2 3" key="1">
    <citation type="submission" date="2019-02" db="EMBL/GenBank/DDBJ databases">
        <title>Deep-cultivation of Planctomycetes and their phenomic and genomic characterization uncovers novel biology.</title>
        <authorList>
            <person name="Wiegand S."/>
            <person name="Jogler M."/>
            <person name="Boedeker C."/>
            <person name="Pinto D."/>
            <person name="Vollmers J."/>
            <person name="Rivas-Marin E."/>
            <person name="Kohn T."/>
            <person name="Peeters S.H."/>
            <person name="Heuer A."/>
            <person name="Rast P."/>
            <person name="Oberbeckmann S."/>
            <person name="Bunk B."/>
            <person name="Jeske O."/>
            <person name="Meyerdierks A."/>
            <person name="Storesund J.E."/>
            <person name="Kallscheuer N."/>
            <person name="Luecker S."/>
            <person name="Lage O.M."/>
            <person name="Pohl T."/>
            <person name="Merkel B.J."/>
            <person name="Hornburger P."/>
            <person name="Mueller R.-W."/>
            <person name="Bruemmer F."/>
            <person name="Labrenz M."/>
            <person name="Spormann A.M."/>
            <person name="Op den Camp H."/>
            <person name="Overmann J."/>
            <person name="Amann R."/>
            <person name="Jetten M.S.M."/>
            <person name="Mascher T."/>
            <person name="Medema M.H."/>
            <person name="Devos D.P."/>
            <person name="Kaster A.-K."/>
            <person name="Ovreas L."/>
            <person name="Rohde M."/>
            <person name="Galperin M.Y."/>
            <person name="Jogler C."/>
        </authorList>
    </citation>
    <scope>NUCLEOTIDE SEQUENCE [LARGE SCALE GENOMIC DNA]</scope>
    <source>
        <strain evidence="2 3">TBK1r</strain>
    </source>
</reference>
<proteinExistence type="predicted"/>
<dbReference type="Proteomes" id="UP000318081">
    <property type="component" value="Chromosome"/>
</dbReference>